<proteinExistence type="predicted"/>
<dbReference type="EMBL" id="JASOPU010000006">
    <property type="protein sequence ID" value="MDK7293101.1"/>
    <property type="molecule type" value="Genomic_DNA"/>
</dbReference>
<comment type="caution">
    <text evidence="1">The sequence shown here is derived from an EMBL/GenBank/DDBJ whole genome shotgun (WGS) entry which is preliminary data.</text>
</comment>
<gene>
    <name evidence="1" type="ORF">QP487_06490</name>
</gene>
<dbReference type="AlphaFoldDB" id="A0AAW6YKC5"/>
<sequence length="87" mass="10187">MFYKTITYCPECGHPLEKKFKKNEGEIPYYSQCASFRFPVFNTAISAMLFNKNHDRILLIKQYDMTDYILLGWLCVSRGKCRDNCGA</sequence>
<protein>
    <submittedName>
        <fullName evidence="1">Uncharacterized protein</fullName>
    </submittedName>
</protein>
<organism evidence="1 2">
    <name type="scientific">Streptococcus pasteurianus</name>
    <dbReference type="NCBI Taxonomy" id="197614"/>
    <lineage>
        <taxon>Bacteria</taxon>
        <taxon>Bacillati</taxon>
        <taxon>Bacillota</taxon>
        <taxon>Bacilli</taxon>
        <taxon>Lactobacillales</taxon>
        <taxon>Streptococcaceae</taxon>
        <taxon>Streptococcus</taxon>
    </lineage>
</organism>
<evidence type="ECO:0000313" key="2">
    <source>
        <dbReference type="Proteomes" id="UP001237917"/>
    </source>
</evidence>
<name>A0AAW6YKC5_9STRE</name>
<evidence type="ECO:0000313" key="1">
    <source>
        <dbReference type="EMBL" id="MDK7293101.1"/>
    </source>
</evidence>
<dbReference type="Proteomes" id="UP001237917">
    <property type="component" value="Unassembled WGS sequence"/>
</dbReference>
<accession>A0AAW6YKC5</accession>
<reference evidence="1" key="1">
    <citation type="submission" date="2023-05" db="EMBL/GenBank/DDBJ databases">
        <title>Cataloging the Phylogenetic Diversity of Human Bladder Bacteria.</title>
        <authorList>
            <person name="Du J."/>
        </authorList>
    </citation>
    <scope>NUCLEOTIDE SEQUENCE</scope>
    <source>
        <strain evidence="1">UMB0765</strain>
    </source>
</reference>
<dbReference type="RefSeq" id="WP_230321726.1">
    <property type="nucleotide sequence ID" value="NZ_CP116958.1"/>
</dbReference>